<feature type="transmembrane region" description="Helical" evidence="2">
    <location>
        <begin position="310"/>
        <end position="329"/>
    </location>
</feature>
<keyword evidence="2" id="KW-0472">Membrane</keyword>
<sequence>MSLDQNNLKKKNEDEIDLNAVFGVIILMFVKIGKAIINTISYLRRLTINYKFFIISTVLVGLAIAYLSNRTSKEYYKSSMLLSSKYFNGRLIESTIEKLNILTAERNKSQLAKVLKVPNEIASSIIKFESEPFVSENEIVELEVLKEQLKNAGSKEEDIEKVLRQLEIENRYTYQINIFVYESKVISELTNPIVNYFRSNEYIKKRILNNEKTLLARKNKIQSEINSLDSLKTVVINNIASLATKNSEGSNNVILAEQTNNDLLGVYQESILLHNRQLGIEEELALKSDFELIDGFTISQKPENINLKTILIYAALISLGIAYALLLLFEINKQLARIEREKKELEAV</sequence>
<dbReference type="RefSeq" id="WP_346751678.1">
    <property type="nucleotide sequence ID" value="NZ_JAUJEA010000003.1"/>
</dbReference>
<comment type="caution">
    <text evidence="3">The sequence shown here is derived from an EMBL/GenBank/DDBJ whole genome shotgun (WGS) entry which is preliminary data.</text>
</comment>
<evidence type="ECO:0000256" key="1">
    <source>
        <dbReference type="SAM" id="Coils"/>
    </source>
</evidence>
<proteinExistence type="predicted"/>
<feature type="transmembrane region" description="Helical" evidence="2">
    <location>
        <begin position="20"/>
        <end position="37"/>
    </location>
</feature>
<dbReference type="Proteomes" id="UP001172082">
    <property type="component" value="Unassembled WGS sequence"/>
</dbReference>
<evidence type="ECO:0008006" key="5">
    <source>
        <dbReference type="Google" id="ProtNLM"/>
    </source>
</evidence>
<feature type="transmembrane region" description="Helical" evidence="2">
    <location>
        <begin position="49"/>
        <end position="68"/>
    </location>
</feature>
<accession>A0ABT8KLP9</accession>
<reference evidence="3" key="1">
    <citation type="submission" date="2023-06" db="EMBL/GenBank/DDBJ databases">
        <title>Genomic of Parafulvivirga corallium.</title>
        <authorList>
            <person name="Wang G."/>
        </authorList>
    </citation>
    <scope>NUCLEOTIDE SEQUENCE</scope>
    <source>
        <strain evidence="3">BMA10</strain>
    </source>
</reference>
<evidence type="ECO:0000313" key="3">
    <source>
        <dbReference type="EMBL" id="MDN5201650.1"/>
    </source>
</evidence>
<gene>
    <name evidence="3" type="ORF">QQ008_09765</name>
</gene>
<evidence type="ECO:0000313" key="4">
    <source>
        <dbReference type="Proteomes" id="UP001172082"/>
    </source>
</evidence>
<keyword evidence="4" id="KW-1185">Reference proteome</keyword>
<keyword evidence="2" id="KW-1133">Transmembrane helix</keyword>
<evidence type="ECO:0000256" key="2">
    <source>
        <dbReference type="SAM" id="Phobius"/>
    </source>
</evidence>
<protein>
    <recommendedName>
        <fullName evidence="5">Polysaccharide chain length determinant N-terminal domain-containing protein</fullName>
    </recommendedName>
</protein>
<feature type="coiled-coil region" evidence="1">
    <location>
        <begin position="142"/>
        <end position="169"/>
    </location>
</feature>
<keyword evidence="2" id="KW-0812">Transmembrane</keyword>
<name>A0ABT8KLP9_9BACT</name>
<keyword evidence="1" id="KW-0175">Coiled coil</keyword>
<dbReference type="EMBL" id="JAUJEA010000003">
    <property type="protein sequence ID" value="MDN5201650.1"/>
    <property type="molecule type" value="Genomic_DNA"/>
</dbReference>
<organism evidence="3 4">
    <name type="scientific">Splendidivirga corallicola</name>
    <dbReference type="NCBI Taxonomy" id="3051826"/>
    <lineage>
        <taxon>Bacteria</taxon>
        <taxon>Pseudomonadati</taxon>
        <taxon>Bacteroidota</taxon>
        <taxon>Cytophagia</taxon>
        <taxon>Cytophagales</taxon>
        <taxon>Splendidivirgaceae</taxon>
        <taxon>Splendidivirga</taxon>
    </lineage>
</organism>